<keyword evidence="8" id="KW-1185">Reference proteome</keyword>
<feature type="transmembrane region" description="Helical" evidence="6">
    <location>
        <begin position="294"/>
        <end position="311"/>
    </location>
</feature>
<dbReference type="GO" id="GO:0043190">
    <property type="term" value="C:ATP-binding cassette (ABC) transporter complex"/>
    <property type="evidence" value="ECO:0007669"/>
    <property type="project" value="InterPro"/>
</dbReference>
<dbReference type="Pfam" id="PF03739">
    <property type="entry name" value="LptF_LptG"/>
    <property type="match status" value="1"/>
</dbReference>
<dbReference type="EMBL" id="JACIFU010000002">
    <property type="protein sequence ID" value="MBB4173980.1"/>
    <property type="molecule type" value="Genomic_DNA"/>
</dbReference>
<evidence type="ECO:0000256" key="5">
    <source>
        <dbReference type="ARBA" id="ARBA00023136"/>
    </source>
</evidence>
<comment type="caution">
    <text evidence="7">The sequence shown here is derived from an EMBL/GenBank/DDBJ whole genome shotgun (WGS) entry which is preliminary data.</text>
</comment>
<dbReference type="InterPro" id="IPR005495">
    <property type="entry name" value="LptG/LptF_permease"/>
</dbReference>
<dbReference type="NCBIfam" id="TIGR04408">
    <property type="entry name" value="LptG_lptG"/>
    <property type="match status" value="1"/>
</dbReference>
<name>A0A7W6Q5P3_9RHOB</name>
<feature type="transmembrane region" description="Helical" evidence="6">
    <location>
        <begin position="350"/>
        <end position="374"/>
    </location>
</feature>
<keyword evidence="5 6" id="KW-0472">Membrane</keyword>
<dbReference type="PANTHER" id="PTHR33529:SF2">
    <property type="entry name" value="LIPOPOLYSACCHARIDE EXPORT SYSTEM PERMEASE PROTEIN LPTG"/>
    <property type="match status" value="1"/>
</dbReference>
<dbReference type="AlphaFoldDB" id="A0A7W6Q5P3"/>
<dbReference type="Proteomes" id="UP000565745">
    <property type="component" value="Unassembled WGS sequence"/>
</dbReference>
<feature type="transmembrane region" description="Helical" evidence="6">
    <location>
        <begin position="23"/>
        <end position="44"/>
    </location>
</feature>
<keyword evidence="2" id="KW-1003">Cell membrane</keyword>
<evidence type="ECO:0000313" key="8">
    <source>
        <dbReference type="Proteomes" id="UP000565745"/>
    </source>
</evidence>
<keyword evidence="3 6" id="KW-0812">Transmembrane</keyword>
<proteinExistence type="predicted"/>
<comment type="subcellular location">
    <subcellularLocation>
        <location evidence="1">Cell membrane</location>
        <topology evidence="1">Multi-pass membrane protein</topology>
    </subcellularLocation>
</comment>
<accession>A0A7W6Q5P3</accession>
<dbReference type="InterPro" id="IPR030923">
    <property type="entry name" value="LptG"/>
</dbReference>
<evidence type="ECO:0000256" key="6">
    <source>
        <dbReference type="SAM" id="Phobius"/>
    </source>
</evidence>
<reference evidence="7 8" key="1">
    <citation type="submission" date="2020-08" db="EMBL/GenBank/DDBJ databases">
        <title>Genomic Encyclopedia of Type Strains, Phase IV (KMG-IV): sequencing the most valuable type-strain genomes for metagenomic binning, comparative biology and taxonomic classification.</title>
        <authorList>
            <person name="Goeker M."/>
        </authorList>
    </citation>
    <scope>NUCLEOTIDE SEQUENCE [LARGE SCALE GENOMIC DNA]</scope>
    <source>
        <strain evidence="7 8">DSM 101015</strain>
    </source>
</reference>
<evidence type="ECO:0000256" key="4">
    <source>
        <dbReference type="ARBA" id="ARBA00022989"/>
    </source>
</evidence>
<sequence length="377" mass="40559">MAGAVAQTQGVTMILHIYFARRFAMTFLLITGVLLALVILIDAVEQARKFGSADIGWQKLLGLTLLNAPQTINVILPLIVILATIALFISLARSSELVVTRASGRSALRALIAPVFVALVIGVLAVSMLNPIVAATGNRYLQLSESYRAGGASALSISDEGLWLRQGTAEGQTVIRAWRSNADASVLYDVSFITYNAETGPVRRIEAGSAALRDGAWHLRDAKSWPLKAGINSEALSEFHSTLEIPSSLTLERIRESIGKPAAVSIYDLPTFIRQLEQAGFSARRHKVWLQTEFARPLFLMAMVLVASAFTMRHTRFGGTGVAVLSAVLLGFGLYFVRSFATILGENGQIPVLLAAWAPPIAAILLALGLLLHVEDG</sequence>
<organism evidence="7 8">
    <name type="scientific">Sulfitobacter noctilucicola</name>
    <dbReference type="NCBI Taxonomy" id="1342301"/>
    <lineage>
        <taxon>Bacteria</taxon>
        <taxon>Pseudomonadati</taxon>
        <taxon>Pseudomonadota</taxon>
        <taxon>Alphaproteobacteria</taxon>
        <taxon>Rhodobacterales</taxon>
        <taxon>Roseobacteraceae</taxon>
        <taxon>Sulfitobacter</taxon>
    </lineage>
</organism>
<dbReference type="GO" id="GO:0015920">
    <property type="term" value="P:lipopolysaccharide transport"/>
    <property type="evidence" value="ECO:0007669"/>
    <property type="project" value="TreeGrafter"/>
</dbReference>
<protein>
    <submittedName>
        <fullName evidence="7">Lipopolysaccharide export system permease protein</fullName>
    </submittedName>
</protein>
<dbReference type="PANTHER" id="PTHR33529">
    <property type="entry name" value="SLR0882 PROTEIN-RELATED"/>
    <property type="match status" value="1"/>
</dbReference>
<dbReference type="GO" id="GO:0055085">
    <property type="term" value="P:transmembrane transport"/>
    <property type="evidence" value="ECO:0007669"/>
    <property type="project" value="InterPro"/>
</dbReference>
<feature type="transmembrane region" description="Helical" evidence="6">
    <location>
        <begin position="65"/>
        <end position="91"/>
    </location>
</feature>
<evidence type="ECO:0000313" key="7">
    <source>
        <dbReference type="EMBL" id="MBB4173980.1"/>
    </source>
</evidence>
<evidence type="ECO:0000256" key="3">
    <source>
        <dbReference type="ARBA" id="ARBA00022692"/>
    </source>
</evidence>
<feature type="transmembrane region" description="Helical" evidence="6">
    <location>
        <begin position="111"/>
        <end position="133"/>
    </location>
</feature>
<evidence type="ECO:0000256" key="1">
    <source>
        <dbReference type="ARBA" id="ARBA00004651"/>
    </source>
</evidence>
<feature type="transmembrane region" description="Helical" evidence="6">
    <location>
        <begin position="317"/>
        <end position="338"/>
    </location>
</feature>
<keyword evidence="4 6" id="KW-1133">Transmembrane helix</keyword>
<evidence type="ECO:0000256" key="2">
    <source>
        <dbReference type="ARBA" id="ARBA00022475"/>
    </source>
</evidence>
<gene>
    <name evidence="7" type="ORF">GGR93_001753</name>
</gene>